<dbReference type="Gene3D" id="2.60.40.1140">
    <property type="entry name" value="Collagen-binding surface protein Cna, B-type domain"/>
    <property type="match status" value="1"/>
</dbReference>
<dbReference type="Proteomes" id="UP000252800">
    <property type="component" value="Unassembled WGS sequence"/>
</dbReference>
<dbReference type="AlphaFoldDB" id="A0A366SHE5"/>
<gene>
    <name evidence="3" type="ORF">EB18_01038</name>
</gene>
<keyword evidence="1" id="KW-0472">Membrane</keyword>
<organism evidence="3 4">
    <name type="scientific">Enterococcus cecorum</name>
    <dbReference type="NCBI Taxonomy" id="44008"/>
    <lineage>
        <taxon>Bacteria</taxon>
        <taxon>Bacillati</taxon>
        <taxon>Bacillota</taxon>
        <taxon>Bacilli</taxon>
        <taxon>Lactobacillales</taxon>
        <taxon>Enterococcaceae</taxon>
        <taxon>Enterococcus</taxon>
    </lineage>
</organism>
<name>A0A366SHE5_9ENTE</name>
<evidence type="ECO:0000313" key="4">
    <source>
        <dbReference type="Proteomes" id="UP000252800"/>
    </source>
</evidence>
<keyword evidence="1" id="KW-1133">Transmembrane helix</keyword>
<comment type="caution">
    <text evidence="3">The sequence shown here is derived from an EMBL/GenBank/DDBJ whole genome shotgun (WGS) entry which is preliminary data.</text>
</comment>
<dbReference type="SUPFAM" id="SSF49478">
    <property type="entry name" value="Cna protein B-type domain"/>
    <property type="match status" value="1"/>
</dbReference>
<evidence type="ECO:0000256" key="1">
    <source>
        <dbReference type="SAM" id="Phobius"/>
    </source>
</evidence>
<dbReference type="CDD" id="cd00222">
    <property type="entry name" value="CollagenBindB"/>
    <property type="match status" value="1"/>
</dbReference>
<accession>A0A366SHE5</accession>
<evidence type="ECO:0000313" key="3">
    <source>
        <dbReference type="EMBL" id="RBR30035.1"/>
    </source>
</evidence>
<reference evidence="3 4" key="1">
    <citation type="submission" date="2015-06" db="EMBL/GenBank/DDBJ databases">
        <title>The Genome Sequence of Enterococcus cecorum 170AEA1.</title>
        <authorList>
            <consortium name="The Broad Institute Genomics Platform"/>
            <consortium name="The Broad Institute Genome Sequencing Center for Infectious Disease"/>
            <person name="Earl A.M."/>
            <person name="Van Tyne D."/>
            <person name="Lebreton F."/>
            <person name="Saavedra J.T."/>
            <person name="Gilmore M.S."/>
            <person name="Manson McGuire A."/>
            <person name="Clock S."/>
            <person name="Crupain M."/>
            <person name="Rangan U."/>
            <person name="Young S."/>
            <person name="Abouelleil A."/>
            <person name="Cao P."/>
            <person name="Chapman S.B."/>
            <person name="Griggs A."/>
            <person name="Priest M."/>
            <person name="Shea T."/>
            <person name="Wortman J."/>
            <person name="Nusbaum C."/>
            <person name="Birren B."/>
        </authorList>
    </citation>
    <scope>NUCLEOTIDE SEQUENCE [LARGE SCALE GENOMIC DNA]</scope>
    <source>
        <strain evidence="3 4">170AEA1</strain>
    </source>
</reference>
<evidence type="ECO:0000259" key="2">
    <source>
        <dbReference type="Pfam" id="PF05738"/>
    </source>
</evidence>
<sequence length="284" mass="32614">MKKDKKYIMHTFHFLLGLFILIFVGIGGFSRINFADERVGTGEIIIHTEKTEMDVANFALIQLSVNTSYSDSEKESLANSVKFQAEGDFQSFIEQKNIIRATKIGNGIFLFSKLTSGTYYLIGLDKSDNPTILKDYHDSIISLLQNQILDVYPKQVDYSSPEYTHLSVEKKWIGPKLSEVKIYLKCNGKIVDQVILSEKNKWSHEFINLPTQYQNQKANYQVEEAMLNNYQVDYQRVSKNKIIVTNTFIPPKKKIFQTGNMLIFGLLGCGLIIFGIGYQWMKKE</sequence>
<protein>
    <recommendedName>
        <fullName evidence="2">CNA-B domain-containing protein</fullName>
    </recommendedName>
</protein>
<dbReference type="Pfam" id="PF05738">
    <property type="entry name" value="Cna_B"/>
    <property type="match status" value="1"/>
</dbReference>
<feature type="transmembrane region" description="Helical" evidence="1">
    <location>
        <begin position="12"/>
        <end position="29"/>
    </location>
</feature>
<dbReference type="EMBL" id="LEOY01000006">
    <property type="protein sequence ID" value="RBR30035.1"/>
    <property type="molecule type" value="Genomic_DNA"/>
</dbReference>
<keyword evidence="1" id="KW-0812">Transmembrane</keyword>
<feature type="transmembrane region" description="Helical" evidence="1">
    <location>
        <begin position="261"/>
        <end position="281"/>
    </location>
</feature>
<dbReference type="InterPro" id="IPR008454">
    <property type="entry name" value="Collagen-bd_Cna-like_B-typ_dom"/>
</dbReference>
<feature type="domain" description="CNA-B" evidence="2">
    <location>
        <begin position="167"/>
        <end position="247"/>
    </location>
</feature>
<dbReference type="RefSeq" id="WP_113784388.1">
    <property type="nucleotide sequence ID" value="NZ_KZ845741.1"/>
</dbReference>
<proteinExistence type="predicted"/>